<name>A0A820BIT8_9BILA</name>
<dbReference type="EMBL" id="CAJOAX010021631">
    <property type="protein sequence ID" value="CAF4202331.1"/>
    <property type="molecule type" value="Genomic_DNA"/>
</dbReference>
<comment type="caution">
    <text evidence="1">The sequence shown here is derived from an EMBL/GenBank/DDBJ whole genome shotgun (WGS) entry which is preliminary data.</text>
</comment>
<dbReference type="AlphaFoldDB" id="A0A820BIT8"/>
<evidence type="ECO:0000313" key="2">
    <source>
        <dbReference type="Proteomes" id="UP000663823"/>
    </source>
</evidence>
<sequence length="39" mass="4590">MFNLESLSMERMLLATDYPNLYGLSLYNIDEKTAERVFT</sequence>
<reference evidence="1" key="1">
    <citation type="submission" date="2021-02" db="EMBL/GenBank/DDBJ databases">
        <authorList>
            <person name="Nowell W R."/>
        </authorList>
    </citation>
    <scope>NUCLEOTIDE SEQUENCE</scope>
</reference>
<dbReference type="Proteomes" id="UP000663823">
    <property type="component" value="Unassembled WGS sequence"/>
</dbReference>
<gene>
    <name evidence="1" type="ORF">OTI717_LOCUS38624</name>
</gene>
<protein>
    <submittedName>
        <fullName evidence="1">Uncharacterized protein</fullName>
    </submittedName>
</protein>
<feature type="non-terminal residue" evidence="1">
    <location>
        <position position="39"/>
    </location>
</feature>
<organism evidence="1 2">
    <name type="scientific">Rotaria sordida</name>
    <dbReference type="NCBI Taxonomy" id="392033"/>
    <lineage>
        <taxon>Eukaryota</taxon>
        <taxon>Metazoa</taxon>
        <taxon>Spiralia</taxon>
        <taxon>Gnathifera</taxon>
        <taxon>Rotifera</taxon>
        <taxon>Eurotatoria</taxon>
        <taxon>Bdelloidea</taxon>
        <taxon>Philodinida</taxon>
        <taxon>Philodinidae</taxon>
        <taxon>Rotaria</taxon>
    </lineage>
</organism>
<accession>A0A820BIT8</accession>
<evidence type="ECO:0000313" key="1">
    <source>
        <dbReference type="EMBL" id="CAF4202331.1"/>
    </source>
</evidence>
<proteinExistence type="predicted"/>